<evidence type="ECO:0000256" key="2">
    <source>
        <dbReference type="SAM" id="MobiDB-lite"/>
    </source>
</evidence>
<gene>
    <name evidence="3" type="ORF">US42_C0016G0024</name>
</gene>
<dbReference type="EMBL" id="LBSX01000016">
    <property type="protein sequence ID" value="KKQ27039.1"/>
    <property type="molecule type" value="Genomic_DNA"/>
</dbReference>
<protein>
    <submittedName>
        <fullName evidence="3">Uncharacterized protein</fullName>
    </submittedName>
</protein>
<dbReference type="Proteomes" id="UP000034849">
    <property type="component" value="Unassembled WGS sequence"/>
</dbReference>
<sequence length="2112" mass="232849">MAETLPQHSNERRKTLQFGKYDYPLSRYDEGAQVVVNIDGRWQTATIVNNNAEVQADGKLHMEVQPEVGGVVTKDFVFDEAPRVVDFPGVTSGPVNLPRHESKKERLVLREDGLFITPDGRVEYNVRREMIDDHGGVVIEEINGVPQDLLTSYRDLIETNNRFDSLAATIDASILPAHRAKLREVRLDIAKMMHQVYEALPHVAAMASKDKGAVGELKKKLDTKIKESQAVMRKMEINIAEAKGESAQHEKGVEEVAYHPETSREILERLRFARDAKKGINEAVARHKQELEDIKKQKAEERERKIEAEKVRVEAQNLANTKKFNRDKARFDKADAEFKLNLLRRKAKQAEVERAEKALDKMGVNLGKYWDRYESNYLRFYGQNPMSRRDKRPPKDRPDPTKPEPSPKIELTADQQDILNRGWDLIVDTDLKEKALQTNYDQKLAERDAISDEPPEGVAKPETVVALKTLPPDEEERYQVEKAELEEKLTAFNDNAIFEIIKDLEAKVVAGTATEQERALVEALQRERLAAAEKASGPDMVGVDAAGVPVTGGATPDHFDYKADGPVAFGTPRAQKNKELLTKLLDNWESAAEPLRDEAVVETAETFHWELHSEELVQALAKATDEIPKDGNLPMPRYAATFADLERQKAQIIMKQKFWSSPKKALKDPEFATFAVPFVTAGRDLNSPEVLKDVLDEIRVDFLVKGWNQLSTLEQRIMEAGGHKKDQNEGSKEGYDHEHLNIDSRTLQEILGPQVADMQAVWRAMLLDEEGITKDEQQNDSVMNEVILTRFRNMVPASQPGSGVLFQERLRRAGIKDWGEFKTAWDRKFARQYAVEMYKIVHESLKTDLARLTTVLQKLGANHEATIVQSIVTGLAVGGGALLMSSSVGRLAGVLGSMGGEVLNRLVQATAGGVGGAVGGLIKTYANEKIGGNIEKQKHAFHDQAPDKRGKGQIRDIGGRAAHREEEMEEHRREEFVDRYVGAMFANPFADQAEATVQQRVWYAPWRRRDVVTTEVMSGGVVKTSEMLAQIMRTLRGNEQKGKLDKAVFGEQVQNLTGAQVVELEGILNRAERTKVDAQTVQGLVGSLQEMRGGTDMLTLRMFGEHPKEINTLSESNRENYIQVLLRVGNLDIPLEYKKAVIDFITGKPLTEKLTTPEGEETAFAFTVDDLLKKIRTEVGSDAGRVEMVDKYLAMYAGKGGKDGYKKAAAVNATAGFALAAGRFGGGVFGAAMLGKVGWESGERRFLQSEREISRRRLSGRMQELRDARDNIGAVFYNPEQLTHVRELTRELMRVMHGTGSEDDMIGIFEFKTTVERDKHGHIVNDKNGKPFRKAMPMVDLVTITELQSLLHEVRDTGLFLENPNHRQSLTSSLDAMTALSREVKEKSTRDKEEWVRFLGFAITHGERRSLKGLAYKLAGGVIGAGTGAGIGFAMGHLFREFVSLQHGTFGGEIGTDQNLSDIDIHDYPTTPEGFAEWLKQAHPDQEATPEEIEHFYRREGLTAEPITRRGLDIPDVETGSALDDFANTHDLGPHGKDVLGRLVDRYPELNNPDDLQTIMDASHNTSGHVETTLASRDLAITKCLLGHGNTDAARDFIDNYVNAHGLGDEKIIALGGLDKILENVAAGKGSGDILKMFHAVEGTNLQQGQGPLPEGVDEGSFGVKGVAYAGHDGNVHDIGTAKGDYVFGIHEHSLATGSGDQQLFTHPPKVETISSGNLEVRELTNDQGTKMEYVSDPGKTFLFKGHTVEPFYDPVTGNYAHVGMDTDTGELIKITGKLPGDIPTHLDIPKGGVATGAAVGIESLRPGSAFKNFGGGGRAEAIDPGVRVTGDRIEIMANSLGKVGDTEMFLGSGADRNLANQIMKGLNAERVAATELYYNNMGGPQEGATIANLRAVNARIAEFAENVRIGKIDHFPMETRTSAQIVKDYQTNLMDAEFLKEAPGFKGANTAPEIDATRGGEPALETGPQASNDIPGFVENRLASLETSGKSATSFVKDVLAKFDDWRSTHAGVVDKLAMQDFLDKLNPEGRVALAEVSDGSLAANGHAVKASIDGTEHFIYKGNYKFSLDDDGQLIGKKAGGEAELMKVAIVDDVAKVVPIESEIDNRMAA</sequence>
<feature type="coiled-coil region" evidence="1">
    <location>
        <begin position="277"/>
        <end position="365"/>
    </location>
</feature>
<proteinExistence type="predicted"/>
<evidence type="ECO:0000256" key="1">
    <source>
        <dbReference type="SAM" id="Coils"/>
    </source>
</evidence>
<feature type="region of interest" description="Disordered" evidence="2">
    <location>
        <begin position="381"/>
        <end position="410"/>
    </location>
</feature>
<organism evidence="3 4">
    <name type="scientific">Candidatus Magasanikbacteria bacterium GW2011_GWC2_37_14</name>
    <dbReference type="NCBI Taxonomy" id="1619046"/>
    <lineage>
        <taxon>Bacteria</taxon>
        <taxon>Candidatus Magasanikiibacteriota</taxon>
    </lineage>
</organism>
<accession>A0A0G0IS89</accession>
<dbReference type="STRING" id="1619046.US42_C0016G0024"/>
<evidence type="ECO:0000313" key="4">
    <source>
        <dbReference type="Proteomes" id="UP000034849"/>
    </source>
</evidence>
<feature type="compositionally biased region" description="Basic and acidic residues" evidence="2">
    <location>
        <begin position="393"/>
        <end position="407"/>
    </location>
</feature>
<name>A0A0G0IS89_9BACT</name>
<feature type="coiled-coil region" evidence="1">
    <location>
        <begin position="218"/>
        <end position="245"/>
    </location>
</feature>
<comment type="caution">
    <text evidence="3">The sequence shown here is derived from an EMBL/GenBank/DDBJ whole genome shotgun (WGS) entry which is preliminary data.</text>
</comment>
<evidence type="ECO:0000313" key="3">
    <source>
        <dbReference type="EMBL" id="KKQ27039.1"/>
    </source>
</evidence>
<dbReference type="PATRIC" id="fig|1619046.3.peg.936"/>
<keyword evidence="1" id="KW-0175">Coiled coil</keyword>
<reference evidence="3 4" key="1">
    <citation type="journal article" date="2015" name="Nature">
        <title>rRNA introns, odd ribosomes, and small enigmatic genomes across a large radiation of phyla.</title>
        <authorList>
            <person name="Brown C.T."/>
            <person name="Hug L.A."/>
            <person name="Thomas B.C."/>
            <person name="Sharon I."/>
            <person name="Castelle C.J."/>
            <person name="Singh A."/>
            <person name="Wilkins M.J."/>
            <person name="Williams K.H."/>
            <person name="Banfield J.F."/>
        </authorList>
    </citation>
    <scope>NUCLEOTIDE SEQUENCE [LARGE SCALE GENOMIC DNA]</scope>
</reference>